<keyword evidence="2" id="KW-1185">Reference proteome</keyword>
<proteinExistence type="predicted"/>
<accession>A0AAD2K845</accession>
<gene>
    <name evidence="1" type="ORF">MYCIT1_LOCUS37294</name>
</gene>
<dbReference type="EMBL" id="CAVNYO010000478">
    <property type="protein sequence ID" value="CAK5284215.1"/>
    <property type="molecule type" value="Genomic_DNA"/>
</dbReference>
<evidence type="ECO:0000313" key="1">
    <source>
        <dbReference type="EMBL" id="CAK5284215.1"/>
    </source>
</evidence>
<name>A0AAD2K845_9AGAR</name>
<reference evidence="1" key="1">
    <citation type="submission" date="2023-11" db="EMBL/GenBank/DDBJ databases">
        <authorList>
            <person name="De Vega J J."/>
            <person name="De Vega J J."/>
        </authorList>
    </citation>
    <scope>NUCLEOTIDE SEQUENCE</scope>
</reference>
<comment type="caution">
    <text evidence="1">The sequence shown here is derived from an EMBL/GenBank/DDBJ whole genome shotgun (WGS) entry which is preliminary data.</text>
</comment>
<organism evidence="1 2">
    <name type="scientific">Mycena citricolor</name>
    <dbReference type="NCBI Taxonomy" id="2018698"/>
    <lineage>
        <taxon>Eukaryota</taxon>
        <taxon>Fungi</taxon>
        <taxon>Dikarya</taxon>
        <taxon>Basidiomycota</taxon>
        <taxon>Agaricomycotina</taxon>
        <taxon>Agaricomycetes</taxon>
        <taxon>Agaricomycetidae</taxon>
        <taxon>Agaricales</taxon>
        <taxon>Marasmiineae</taxon>
        <taxon>Mycenaceae</taxon>
        <taxon>Mycena</taxon>
    </lineage>
</organism>
<evidence type="ECO:0000313" key="2">
    <source>
        <dbReference type="Proteomes" id="UP001295794"/>
    </source>
</evidence>
<dbReference type="AlphaFoldDB" id="A0AAD2K845"/>
<sequence length="84" mass="9684">MLMCRCVSRCCWVGSRINYAELRLAAFGSTKLLVFEEKRIGSRSIGIKIQNMPPFKIPGEQEIKDVWRSLPNISNLLLPKFNNR</sequence>
<protein>
    <submittedName>
        <fullName evidence="1">Uncharacterized protein</fullName>
    </submittedName>
</protein>
<dbReference type="Proteomes" id="UP001295794">
    <property type="component" value="Unassembled WGS sequence"/>
</dbReference>